<dbReference type="EMBL" id="BAABLW010000007">
    <property type="protein sequence ID" value="GAA4924421.1"/>
    <property type="molecule type" value="Genomic_DNA"/>
</dbReference>
<keyword evidence="2" id="KW-1185">Reference proteome</keyword>
<dbReference type="Proteomes" id="UP001500368">
    <property type="component" value="Unassembled WGS sequence"/>
</dbReference>
<evidence type="ECO:0000313" key="2">
    <source>
        <dbReference type="Proteomes" id="UP001500368"/>
    </source>
</evidence>
<reference evidence="2" key="1">
    <citation type="journal article" date="2019" name="Int. J. Syst. Evol. Microbiol.">
        <title>The Global Catalogue of Microorganisms (GCM) 10K type strain sequencing project: providing services to taxonomists for standard genome sequencing and annotation.</title>
        <authorList>
            <consortium name="The Broad Institute Genomics Platform"/>
            <consortium name="The Broad Institute Genome Sequencing Center for Infectious Disease"/>
            <person name="Wu L."/>
            <person name="Ma J."/>
        </authorList>
    </citation>
    <scope>NUCLEOTIDE SEQUENCE [LARGE SCALE GENOMIC DNA]</scope>
    <source>
        <strain evidence="2">JCM 19129</strain>
    </source>
</reference>
<evidence type="ECO:0000313" key="1">
    <source>
        <dbReference type="EMBL" id="GAA4924421.1"/>
    </source>
</evidence>
<comment type="caution">
    <text evidence="1">The sequence shown here is derived from an EMBL/GenBank/DDBJ whole genome shotgun (WGS) entry which is preliminary data.</text>
</comment>
<name>A0ABP9G076_9MICC</name>
<protein>
    <submittedName>
        <fullName evidence="1">Uncharacterized protein</fullName>
    </submittedName>
</protein>
<accession>A0ABP9G076</accession>
<proteinExistence type="predicted"/>
<sequence length="145" mass="16300">MPQVHSPSRPRASQTRHALERLHTRCLPGAAAMCGMATLERVETLSLKRLADAGGEIVRIHLKREPQAPKFYVAEVRAQLPNGQAVEVKRHTLNIYEVQQHDLLKNFIDWARVEGVSPKKVGLLNAHVFHCNDAEPLFDLQDRAA</sequence>
<gene>
    <name evidence="1" type="ORF">GCM10025790_22060</name>
</gene>
<organism evidence="1 2">
    <name type="scientific">Nesterenkonia rhizosphaerae</name>
    <dbReference type="NCBI Taxonomy" id="1348272"/>
    <lineage>
        <taxon>Bacteria</taxon>
        <taxon>Bacillati</taxon>
        <taxon>Actinomycetota</taxon>
        <taxon>Actinomycetes</taxon>
        <taxon>Micrococcales</taxon>
        <taxon>Micrococcaceae</taxon>
        <taxon>Nesterenkonia</taxon>
    </lineage>
</organism>